<comment type="caution">
    <text evidence="13">The sequence shown here is derived from an EMBL/GenBank/DDBJ whole genome shotgun (WGS) entry which is preliminary data.</text>
</comment>
<name>A0A395LZS6_9BACT</name>
<dbReference type="EC" id="2.1.1.193" evidence="10"/>
<evidence type="ECO:0000256" key="7">
    <source>
        <dbReference type="ARBA" id="ARBA00022691"/>
    </source>
</evidence>
<evidence type="ECO:0000256" key="3">
    <source>
        <dbReference type="ARBA" id="ARBA00022490"/>
    </source>
</evidence>
<evidence type="ECO:0000259" key="11">
    <source>
        <dbReference type="Pfam" id="PF04452"/>
    </source>
</evidence>
<proteinExistence type="inferred from homology"/>
<dbReference type="PANTHER" id="PTHR30027:SF3">
    <property type="entry name" value="16S RRNA (URACIL(1498)-N(3))-METHYLTRANSFERASE"/>
    <property type="match status" value="1"/>
</dbReference>
<evidence type="ECO:0000256" key="5">
    <source>
        <dbReference type="ARBA" id="ARBA00022603"/>
    </source>
</evidence>
<evidence type="ECO:0000313" key="13">
    <source>
        <dbReference type="EMBL" id="RFM24043.1"/>
    </source>
</evidence>
<dbReference type="Pfam" id="PF04452">
    <property type="entry name" value="Methyltrans_RNA"/>
    <property type="match status" value="1"/>
</dbReference>
<comment type="function">
    <text evidence="8 10">Specifically methylates the N3 position of the uracil ring of uridine 1498 (m3U1498) in 16S rRNA. Acts on the fully assembled 30S ribosomal subunit.</text>
</comment>
<dbReference type="Pfam" id="PF20260">
    <property type="entry name" value="PUA_4"/>
    <property type="match status" value="1"/>
</dbReference>
<evidence type="ECO:0000259" key="12">
    <source>
        <dbReference type="Pfam" id="PF20260"/>
    </source>
</evidence>
<evidence type="ECO:0000256" key="8">
    <source>
        <dbReference type="ARBA" id="ARBA00025699"/>
    </source>
</evidence>
<keyword evidence="7 10" id="KW-0949">S-adenosyl-L-methionine</keyword>
<evidence type="ECO:0000256" key="10">
    <source>
        <dbReference type="PIRNR" id="PIRNR015601"/>
    </source>
</evidence>
<dbReference type="InterPro" id="IPR046887">
    <property type="entry name" value="RsmE_PUA-like"/>
</dbReference>
<dbReference type="GO" id="GO:0070475">
    <property type="term" value="P:rRNA base methylation"/>
    <property type="evidence" value="ECO:0007669"/>
    <property type="project" value="TreeGrafter"/>
</dbReference>
<comment type="subcellular location">
    <subcellularLocation>
        <location evidence="1 10">Cytoplasm</location>
    </subcellularLocation>
</comment>
<reference evidence="13 14" key="1">
    <citation type="journal article" date="2011" name="ISME J.">
        <title>Community ecology of hot spring cyanobacterial mats: predominant populations and their functional potential.</title>
        <authorList>
            <person name="Klatt C.G."/>
            <person name="Wood J.M."/>
            <person name="Rusch D.B."/>
            <person name="Bateson M.M."/>
            <person name="Hamamura N."/>
            <person name="Heidelberg J.F."/>
            <person name="Grossman A.R."/>
            <person name="Bhaya D."/>
            <person name="Cohan F.M."/>
            <person name="Kuhl M."/>
            <person name="Bryant D.A."/>
            <person name="Ward D.M."/>
        </authorList>
    </citation>
    <scope>NUCLEOTIDE SEQUENCE [LARGE SCALE GENOMIC DNA]</scope>
    <source>
        <strain evidence="13">OS</strain>
    </source>
</reference>
<dbReference type="Proteomes" id="UP000266389">
    <property type="component" value="Unassembled WGS sequence"/>
</dbReference>
<evidence type="ECO:0000256" key="6">
    <source>
        <dbReference type="ARBA" id="ARBA00022679"/>
    </source>
</evidence>
<evidence type="ECO:0000256" key="9">
    <source>
        <dbReference type="ARBA" id="ARBA00047944"/>
    </source>
</evidence>
<dbReference type="InterPro" id="IPR029026">
    <property type="entry name" value="tRNA_m1G_MTases_N"/>
</dbReference>
<dbReference type="InterPro" id="IPR006700">
    <property type="entry name" value="RsmE"/>
</dbReference>
<dbReference type="Gene3D" id="3.40.1280.10">
    <property type="match status" value="1"/>
</dbReference>
<keyword evidence="4 10" id="KW-0698">rRNA processing</keyword>
<dbReference type="EMBL" id="PHFL01000049">
    <property type="protein sequence ID" value="RFM24043.1"/>
    <property type="molecule type" value="Genomic_DNA"/>
</dbReference>
<dbReference type="PANTHER" id="PTHR30027">
    <property type="entry name" value="RIBOSOMAL RNA SMALL SUBUNIT METHYLTRANSFERASE E"/>
    <property type="match status" value="1"/>
</dbReference>
<keyword evidence="3 10" id="KW-0963">Cytoplasm</keyword>
<feature type="domain" description="Ribosomal RNA small subunit methyltransferase E PUA-like" evidence="12">
    <location>
        <begin position="18"/>
        <end position="65"/>
    </location>
</feature>
<protein>
    <recommendedName>
        <fullName evidence="10">Ribosomal RNA small subunit methyltransferase E</fullName>
        <ecNumber evidence="10">2.1.1.193</ecNumber>
    </recommendedName>
</protein>
<gene>
    <name evidence="13" type="ORF">D0433_08055</name>
</gene>
<dbReference type="SUPFAM" id="SSF88697">
    <property type="entry name" value="PUA domain-like"/>
    <property type="match status" value="1"/>
</dbReference>
<dbReference type="InterPro" id="IPR029028">
    <property type="entry name" value="Alpha/beta_knot_MTases"/>
</dbReference>
<dbReference type="GO" id="GO:0070042">
    <property type="term" value="F:rRNA (uridine-N3-)-methyltransferase activity"/>
    <property type="evidence" value="ECO:0007669"/>
    <property type="project" value="TreeGrafter"/>
</dbReference>
<comment type="catalytic activity">
    <reaction evidence="9 10">
        <text>uridine(1498) in 16S rRNA + S-adenosyl-L-methionine = N(3)-methyluridine(1498) in 16S rRNA + S-adenosyl-L-homocysteine + H(+)</text>
        <dbReference type="Rhea" id="RHEA:42920"/>
        <dbReference type="Rhea" id="RHEA-COMP:10283"/>
        <dbReference type="Rhea" id="RHEA-COMP:10284"/>
        <dbReference type="ChEBI" id="CHEBI:15378"/>
        <dbReference type="ChEBI" id="CHEBI:57856"/>
        <dbReference type="ChEBI" id="CHEBI:59789"/>
        <dbReference type="ChEBI" id="CHEBI:65315"/>
        <dbReference type="ChEBI" id="CHEBI:74502"/>
        <dbReference type="EC" id="2.1.1.193"/>
    </reaction>
</comment>
<dbReference type="PIRSF" id="PIRSF015601">
    <property type="entry name" value="MTase_slr0722"/>
    <property type="match status" value="1"/>
</dbReference>
<comment type="similarity">
    <text evidence="2 10">Belongs to the RNA methyltransferase RsmE family.</text>
</comment>
<evidence type="ECO:0000256" key="2">
    <source>
        <dbReference type="ARBA" id="ARBA00005528"/>
    </source>
</evidence>
<dbReference type="InterPro" id="IPR015947">
    <property type="entry name" value="PUA-like_sf"/>
</dbReference>
<evidence type="ECO:0000256" key="1">
    <source>
        <dbReference type="ARBA" id="ARBA00004496"/>
    </source>
</evidence>
<sequence length="241" mass="27008">MDLFYAPSEHISSDLLTLTADEYHHAVHVLRKKVGDLLYCIDGKGHCYTTRITAVTKTSLTAKIEHVETQPPPKSHITVAISLTKTSDRFENFLEKATELGVSEIIPMLTARTVSRPRVEQYAHKLARWQKIVLAATKQSQRYYLPKVHPITAFGDVLKRTDELRVIPYEFSRQRLTISFAGKQVLFVIGSEGGFTPEEVEAAHQAGFVEISLGETILRVDTAGIFVIAMVRAEELRQSSA</sequence>
<organism evidence="13 14">
    <name type="scientific">Candidatus Thermochlorobacter aerophilus</name>
    <dbReference type="NCBI Taxonomy" id="1868324"/>
    <lineage>
        <taxon>Bacteria</taxon>
        <taxon>Pseudomonadati</taxon>
        <taxon>Chlorobiota</taxon>
        <taxon>Chlorobiia</taxon>
        <taxon>Chlorobiales</taxon>
        <taxon>Candidatus Thermochlorobacteriaceae</taxon>
        <taxon>Candidatus Thermochlorobacter</taxon>
    </lineage>
</organism>
<keyword evidence="5 10" id="KW-0489">Methyltransferase</keyword>
<dbReference type="SUPFAM" id="SSF75217">
    <property type="entry name" value="alpha/beta knot"/>
    <property type="match status" value="1"/>
</dbReference>
<keyword evidence="6 10" id="KW-0808">Transferase</keyword>
<dbReference type="InterPro" id="IPR046886">
    <property type="entry name" value="RsmE_MTase_dom"/>
</dbReference>
<dbReference type="GO" id="GO:0005737">
    <property type="term" value="C:cytoplasm"/>
    <property type="evidence" value="ECO:0007669"/>
    <property type="project" value="UniProtKB-SubCell"/>
</dbReference>
<dbReference type="AlphaFoldDB" id="A0A395LZS6"/>
<feature type="domain" description="Ribosomal RNA small subunit methyltransferase E methyltransferase" evidence="11">
    <location>
        <begin position="74"/>
        <end position="231"/>
    </location>
</feature>
<accession>A0A395LZS6</accession>
<evidence type="ECO:0000313" key="14">
    <source>
        <dbReference type="Proteomes" id="UP000266389"/>
    </source>
</evidence>
<dbReference type="CDD" id="cd18084">
    <property type="entry name" value="RsmE-like"/>
    <property type="match status" value="1"/>
</dbReference>
<evidence type="ECO:0000256" key="4">
    <source>
        <dbReference type="ARBA" id="ARBA00022552"/>
    </source>
</evidence>
<dbReference type="NCBIfam" id="TIGR00046">
    <property type="entry name" value="RsmE family RNA methyltransferase"/>
    <property type="match status" value="1"/>
</dbReference>